<feature type="domain" description="DUF4116" evidence="2">
    <location>
        <begin position="35"/>
        <end position="65"/>
    </location>
</feature>
<name>D2VKB3_NAEGR</name>
<evidence type="ECO:0000313" key="3">
    <source>
        <dbReference type="EMBL" id="EFC42569.1"/>
    </source>
</evidence>
<organism evidence="4">
    <name type="scientific">Naegleria gruberi</name>
    <name type="common">Amoeba</name>
    <dbReference type="NCBI Taxonomy" id="5762"/>
    <lineage>
        <taxon>Eukaryota</taxon>
        <taxon>Discoba</taxon>
        <taxon>Heterolobosea</taxon>
        <taxon>Tetramitia</taxon>
        <taxon>Eutetramitia</taxon>
        <taxon>Vahlkampfiidae</taxon>
        <taxon>Naegleria</taxon>
    </lineage>
</organism>
<dbReference type="OrthoDB" id="5919166at2759"/>
<evidence type="ECO:0000313" key="4">
    <source>
        <dbReference type="Proteomes" id="UP000006671"/>
    </source>
</evidence>
<proteinExistence type="predicted"/>
<gene>
    <name evidence="3" type="ORF">NAEGRDRAFT_69333</name>
</gene>
<dbReference type="EMBL" id="GG738878">
    <property type="protein sequence ID" value="EFC42569.1"/>
    <property type="molecule type" value="Genomic_DNA"/>
</dbReference>
<dbReference type="RefSeq" id="XP_002675313.1">
    <property type="nucleotide sequence ID" value="XM_002675267.1"/>
</dbReference>
<protein>
    <submittedName>
        <fullName evidence="3">Predicted protein</fullName>
    </submittedName>
</protein>
<reference evidence="3 4" key="1">
    <citation type="journal article" date="2010" name="Cell">
        <title>The genome of Naegleria gruberi illuminates early eukaryotic versatility.</title>
        <authorList>
            <person name="Fritz-Laylin L.K."/>
            <person name="Prochnik S.E."/>
            <person name="Ginger M.L."/>
            <person name="Dacks J.B."/>
            <person name="Carpenter M.L."/>
            <person name="Field M.C."/>
            <person name="Kuo A."/>
            <person name="Paredez A."/>
            <person name="Chapman J."/>
            <person name="Pham J."/>
            <person name="Shu S."/>
            <person name="Neupane R."/>
            <person name="Cipriano M."/>
            <person name="Mancuso J."/>
            <person name="Tu H."/>
            <person name="Salamov A."/>
            <person name="Lindquist E."/>
            <person name="Shapiro H."/>
            <person name="Lucas S."/>
            <person name="Grigoriev I.V."/>
            <person name="Cande W.Z."/>
            <person name="Fulton C."/>
            <person name="Rokhsar D.S."/>
            <person name="Dawson S.C."/>
        </authorList>
    </citation>
    <scope>NUCLEOTIDE SEQUENCE [LARGE SCALE GENOMIC DNA]</scope>
    <source>
        <strain evidence="3 4">NEG-M</strain>
    </source>
</reference>
<feature type="compositionally biased region" description="Low complexity" evidence="1">
    <location>
        <begin position="119"/>
        <end position="133"/>
    </location>
</feature>
<keyword evidence="4" id="KW-1185">Reference proteome</keyword>
<dbReference type="GeneID" id="8852005"/>
<dbReference type="Proteomes" id="UP000006671">
    <property type="component" value="Unassembled WGS sequence"/>
</dbReference>
<dbReference type="VEuPathDB" id="AmoebaDB:NAEGRDRAFT_69333"/>
<sequence>MTKHTGAIFQFADNSLKEDKDFVLKAIPISVTVSKFISPNLKEDKEIILKALKTSPVAYAFFDNSVLFCGDQDIAYRAVKSNLHILKTISIDYFKDRKFVSQLFKLMFRKKKYKKKKNGNNQKTTTTNSTTTN</sequence>
<accession>D2VKB3</accession>
<dbReference type="Pfam" id="PF13475">
    <property type="entry name" value="DUF4116"/>
    <property type="match status" value="2"/>
</dbReference>
<dbReference type="AlphaFoldDB" id="D2VKB3"/>
<dbReference type="InterPro" id="IPR025197">
    <property type="entry name" value="DUF4116"/>
</dbReference>
<feature type="domain" description="DUF4116" evidence="2">
    <location>
        <begin position="3"/>
        <end position="27"/>
    </location>
</feature>
<evidence type="ECO:0000259" key="2">
    <source>
        <dbReference type="Pfam" id="PF13475"/>
    </source>
</evidence>
<feature type="region of interest" description="Disordered" evidence="1">
    <location>
        <begin position="114"/>
        <end position="133"/>
    </location>
</feature>
<dbReference type="InParanoid" id="D2VKB3"/>
<evidence type="ECO:0000256" key="1">
    <source>
        <dbReference type="SAM" id="MobiDB-lite"/>
    </source>
</evidence>
<dbReference type="KEGG" id="ngr:NAEGRDRAFT_69333"/>